<dbReference type="InterPro" id="IPR011992">
    <property type="entry name" value="EF-hand-dom_pair"/>
</dbReference>
<gene>
    <name evidence="1" type="ORF">Poli38472_013219</name>
</gene>
<dbReference type="OrthoDB" id="191686at2759"/>
<evidence type="ECO:0000313" key="1">
    <source>
        <dbReference type="EMBL" id="TMW55328.1"/>
    </source>
</evidence>
<name>A0A8K1C2T2_PYTOL</name>
<keyword evidence="2" id="KW-1185">Reference proteome</keyword>
<evidence type="ECO:0000313" key="2">
    <source>
        <dbReference type="Proteomes" id="UP000794436"/>
    </source>
</evidence>
<dbReference type="SUPFAM" id="SSF47473">
    <property type="entry name" value="EF-hand"/>
    <property type="match status" value="1"/>
</dbReference>
<accession>A0A8K1C2T2</accession>
<dbReference type="Proteomes" id="UP000794436">
    <property type="component" value="Unassembled WGS sequence"/>
</dbReference>
<sequence>MGVDFSKQDVTPLATACVAEITQFNGEQVQAFRKLLHLTRTHDESEPHDDDADIAAETTHPILPWGTPDMDMAVFRHALEEIAFKPSDSSILERIFTLLDPTGDDEIHGLELLIVMITLLKCDLRDKFQLALESTRDELGDTLMSIKHLIFVLLTMTRVANFFGDPLLPPPVIEAIADDVWKQTEHGADIPAIVKGLVVHPLVIEYVKPAVHADRSS</sequence>
<dbReference type="EMBL" id="SPLM01000148">
    <property type="protein sequence ID" value="TMW55328.1"/>
    <property type="molecule type" value="Genomic_DNA"/>
</dbReference>
<evidence type="ECO:0008006" key="3">
    <source>
        <dbReference type="Google" id="ProtNLM"/>
    </source>
</evidence>
<organism evidence="1 2">
    <name type="scientific">Pythium oligandrum</name>
    <name type="common">Mycoparasitic fungus</name>
    <dbReference type="NCBI Taxonomy" id="41045"/>
    <lineage>
        <taxon>Eukaryota</taxon>
        <taxon>Sar</taxon>
        <taxon>Stramenopiles</taxon>
        <taxon>Oomycota</taxon>
        <taxon>Peronosporomycetes</taxon>
        <taxon>Pythiales</taxon>
        <taxon>Pythiaceae</taxon>
        <taxon>Pythium</taxon>
    </lineage>
</organism>
<proteinExistence type="predicted"/>
<dbReference type="AlphaFoldDB" id="A0A8K1C2T2"/>
<protein>
    <recommendedName>
        <fullName evidence="3">EF-hand domain-containing protein</fullName>
    </recommendedName>
</protein>
<comment type="caution">
    <text evidence="1">The sequence shown here is derived from an EMBL/GenBank/DDBJ whole genome shotgun (WGS) entry which is preliminary data.</text>
</comment>
<dbReference type="Gene3D" id="1.10.238.10">
    <property type="entry name" value="EF-hand"/>
    <property type="match status" value="1"/>
</dbReference>
<reference evidence="1" key="1">
    <citation type="submission" date="2019-03" db="EMBL/GenBank/DDBJ databases">
        <title>Long read genome sequence of the mycoparasitic Pythium oligandrum ATCC 38472 isolated from sugarbeet rhizosphere.</title>
        <authorList>
            <person name="Gaulin E."/>
        </authorList>
    </citation>
    <scope>NUCLEOTIDE SEQUENCE</scope>
    <source>
        <strain evidence="1">ATCC 38472_TT</strain>
    </source>
</reference>